<gene>
    <name evidence="2" type="ORF">A3Q56_06313</name>
</gene>
<dbReference type="Proteomes" id="UP000078046">
    <property type="component" value="Unassembled WGS sequence"/>
</dbReference>
<evidence type="ECO:0000313" key="3">
    <source>
        <dbReference type="Proteomes" id="UP000078046"/>
    </source>
</evidence>
<evidence type="ECO:0000256" key="1">
    <source>
        <dbReference type="SAM" id="MobiDB-lite"/>
    </source>
</evidence>
<feature type="compositionally biased region" description="Basic and acidic residues" evidence="1">
    <location>
        <begin position="1"/>
        <end position="11"/>
    </location>
</feature>
<protein>
    <submittedName>
        <fullName evidence="2">Uncharacterized protein</fullName>
    </submittedName>
</protein>
<reference evidence="2 3" key="1">
    <citation type="submission" date="2016-04" db="EMBL/GenBank/DDBJ databases">
        <title>The genome of Intoshia linei affirms orthonectids as highly simplified spiralians.</title>
        <authorList>
            <person name="Mikhailov K.V."/>
            <person name="Slusarev G.S."/>
            <person name="Nikitin M.A."/>
            <person name="Logacheva M.D."/>
            <person name="Penin A."/>
            <person name="Aleoshin V."/>
            <person name="Panchin Y.V."/>
        </authorList>
    </citation>
    <scope>NUCLEOTIDE SEQUENCE [LARGE SCALE GENOMIC DNA]</scope>
    <source>
        <strain evidence="2">Intl2013</strain>
        <tissue evidence="2">Whole animal</tissue>
    </source>
</reference>
<keyword evidence="3" id="KW-1185">Reference proteome</keyword>
<dbReference type="EMBL" id="LWCA01001086">
    <property type="protein sequence ID" value="OAF65958.1"/>
    <property type="molecule type" value="Genomic_DNA"/>
</dbReference>
<dbReference type="AlphaFoldDB" id="A0A177AVC2"/>
<feature type="region of interest" description="Disordered" evidence="1">
    <location>
        <begin position="1"/>
        <end position="23"/>
    </location>
</feature>
<accession>A0A177AVC2</accession>
<sequence>MQEVLDEKIVDSRNNSGSDSDGIESYEEMNILEKLRKSIKNIRASPQKRENFKKHCEFNDIKCLELIRH</sequence>
<proteinExistence type="predicted"/>
<evidence type="ECO:0000313" key="2">
    <source>
        <dbReference type="EMBL" id="OAF65958.1"/>
    </source>
</evidence>
<name>A0A177AVC2_9BILA</name>
<organism evidence="2 3">
    <name type="scientific">Intoshia linei</name>
    <dbReference type="NCBI Taxonomy" id="1819745"/>
    <lineage>
        <taxon>Eukaryota</taxon>
        <taxon>Metazoa</taxon>
        <taxon>Spiralia</taxon>
        <taxon>Lophotrochozoa</taxon>
        <taxon>Mesozoa</taxon>
        <taxon>Orthonectida</taxon>
        <taxon>Rhopaluridae</taxon>
        <taxon>Intoshia</taxon>
    </lineage>
</organism>
<comment type="caution">
    <text evidence="2">The sequence shown here is derived from an EMBL/GenBank/DDBJ whole genome shotgun (WGS) entry which is preliminary data.</text>
</comment>